<keyword evidence="2" id="KW-0472">Membrane</keyword>
<dbReference type="PROSITE" id="PS50893">
    <property type="entry name" value="ABC_TRANSPORTER_2"/>
    <property type="match status" value="1"/>
</dbReference>
<gene>
    <name evidence="7" type="ORF">IAC63_03840</name>
</gene>
<dbReference type="SMART" id="SM00382">
    <property type="entry name" value="AAA"/>
    <property type="match status" value="1"/>
</dbReference>
<name>A0A9D1MSL1_9PROT</name>
<evidence type="ECO:0000256" key="2">
    <source>
        <dbReference type="ARBA" id="ARBA00022519"/>
    </source>
</evidence>
<dbReference type="GO" id="GO:0016887">
    <property type="term" value="F:ATP hydrolysis activity"/>
    <property type="evidence" value="ECO:0007669"/>
    <property type="project" value="InterPro"/>
</dbReference>
<dbReference type="InterPro" id="IPR017911">
    <property type="entry name" value="MacB-like_ATP-bd"/>
</dbReference>
<dbReference type="InterPro" id="IPR003439">
    <property type="entry name" value="ABC_transporter-like_ATP-bd"/>
</dbReference>
<accession>A0A9D1MSL1</accession>
<reference evidence="7" key="2">
    <citation type="journal article" date="2021" name="PeerJ">
        <title>Extensive microbial diversity within the chicken gut microbiome revealed by metagenomics and culture.</title>
        <authorList>
            <person name="Gilroy R."/>
            <person name="Ravi A."/>
            <person name="Getino M."/>
            <person name="Pursley I."/>
            <person name="Horton D.L."/>
            <person name="Alikhan N.F."/>
            <person name="Baker D."/>
            <person name="Gharbi K."/>
            <person name="Hall N."/>
            <person name="Watson M."/>
            <person name="Adriaenssens E.M."/>
            <person name="Foster-Nyarko E."/>
            <person name="Jarju S."/>
            <person name="Secka A."/>
            <person name="Antonio M."/>
            <person name="Oren A."/>
            <person name="Chaudhuri R.R."/>
            <person name="La Ragione R."/>
            <person name="Hildebrand F."/>
            <person name="Pallen M.J."/>
        </authorList>
    </citation>
    <scope>NUCLEOTIDE SEQUENCE</scope>
    <source>
        <strain evidence="7">CHK136-897</strain>
    </source>
</reference>
<reference evidence="7" key="1">
    <citation type="submission" date="2020-10" db="EMBL/GenBank/DDBJ databases">
        <authorList>
            <person name="Gilroy R."/>
        </authorList>
    </citation>
    <scope>NUCLEOTIDE SEQUENCE</scope>
    <source>
        <strain evidence="7">CHK136-897</strain>
    </source>
</reference>
<dbReference type="SUPFAM" id="SSF52540">
    <property type="entry name" value="P-loop containing nucleoside triphosphate hydrolases"/>
    <property type="match status" value="1"/>
</dbReference>
<dbReference type="GO" id="GO:0005886">
    <property type="term" value="C:plasma membrane"/>
    <property type="evidence" value="ECO:0007669"/>
    <property type="project" value="TreeGrafter"/>
</dbReference>
<keyword evidence="1" id="KW-0813">Transport</keyword>
<dbReference type="PANTHER" id="PTHR24220">
    <property type="entry name" value="IMPORT ATP-BINDING PROTEIN"/>
    <property type="match status" value="1"/>
</dbReference>
<dbReference type="PROSITE" id="PS00211">
    <property type="entry name" value="ABC_TRANSPORTER_1"/>
    <property type="match status" value="1"/>
</dbReference>
<dbReference type="InterPro" id="IPR027417">
    <property type="entry name" value="P-loop_NTPase"/>
</dbReference>
<keyword evidence="3" id="KW-0547">Nucleotide-binding</keyword>
<evidence type="ECO:0000256" key="4">
    <source>
        <dbReference type="ARBA" id="ARBA00022840"/>
    </source>
</evidence>
<comment type="caution">
    <text evidence="7">The sequence shown here is derived from an EMBL/GenBank/DDBJ whole genome shotgun (WGS) entry which is preliminary data.</text>
</comment>
<evidence type="ECO:0000256" key="3">
    <source>
        <dbReference type="ARBA" id="ARBA00022741"/>
    </source>
</evidence>
<dbReference type="EMBL" id="DVNO01000034">
    <property type="protein sequence ID" value="HIU65739.1"/>
    <property type="molecule type" value="Genomic_DNA"/>
</dbReference>
<protein>
    <submittedName>
        <fullName evidence="7">ABC transporter ATP-binding protein</fullName>
    </submittedName>
</protein>
<sequence>MKKTTGKKSNINIISMNKICKSFPVEMGGEQQVLFDITFDVNQGEFVSIMGPSGSGKSTCMNIIGALDTPTSGTYKLYGKDVTHLSSDELAIVRNEYIGFVFQQFNLLSKRSVLDNVMLPLMYRGLPMGERIRRAREMLKRVGLEKFESYLPTQLSGGMKQRVAIARALAGDPKLILADEPTGALDSKMGNDILQFFKQLNEEMGITIVMITHEFEIAQYSNRLIHIYDGRITYDGKVPKDERVLQR</sequence>
<dbReference type="FunFam" id="3.40.50.300:FF:000032">
    <property type="entry name" value="Export ABC transporter ATP-binding protein"/>
    <property type="match status" value="1"/>
</dbReference>
<evidence type="ECO:0000313" key="7">
    <source>
        <dbReference type="EMBL" id="HIU65739.1"/>
    </source>
</evidence>
<dbReference type="GO" id="GO:0005524">
    <property type="term" value="F:ATP binding"/>
    <property type="evidence" value="ECO:0007669"/>
    <property type="project" value="UniProtKB-KW"/>
</dbReference>
<keyword evidence="4 7" id="KW-0067">ATP-binding</keyword>
<dbReference type="Proteomes" id="UP000824142">
    <property type="component" value="Unassembled WGS sequence"/>
</dbReference>
<proteinExistence type="inferred from homology"/>
<keyword evidence="2" id="KW-0997">Cell inner membrane</keyword>
<dbReference type="GO" id="GO:0098796">
    <property type="term" value="C:membrane protein complex"/>
    <property type="evidence" value="ECO:0007669"/>
    <property type="project" value="UniProtKB-ARBA"/>
</dbReference>
<evidence type="ECO:0000259" key="6">
    <source>
        <dbReference type="PROSITE" id="PS50893"/>
    </source>
</evidence>
<dbReference type="InterPro" id="IPR017871">
    <property type="entry name" value="ABC_transporter-like_CS"/>
</dbReference>
<feature type="domain" description="ABC transporter" evidence="6">
    <location>
        <begin position="14"/>
        <end position="247"/>
    </location>
</feature>
<dbReference type="InterPro" id="IPR015854">
    <property type="entry name" value="ABC_transpr_LolD-like"/>
</dbReference>
<evidence type="ECO:0000256" key="5">
    <source>
        <dbReference type="ARBA" id="ARBA00038388"/>
    </source>
</evidence>
<dbReference type="CDD" id="cd03255">
    <property type="entry name" value="ABC_MJ0796_LolCDE_FtsE"/>
    <property type="match status" value="1"/>
</dbReference>
<evidence type="ECO:0000256" key="1">
    <source>
        <dbReference type="ARBA" id="ARBA00022448"/>
    </source>
</evidence>
<keyword evidence="2" id="KW-1003">Cell membrane</keyword>
<evidence type="ECO:0000313" key="8">
    <source>
        <dbReference type="Proteomes" id="UP000824142"/>
    </source>
</evidence>
<dbReference type="InterPro" id="IPR003593">
    <property type="entry name" value="AAA+_ATPase"/>
</dbReference>
<dbReference type="Pfam" id="PF00005">
    <property type="entry name" value="ABC_tran"/>
    <property type="match status" value="1"/>
</dbReference>
<dbReference type="GO" id="GO:0022857">
    <property type="term" value="F:transmembrane transporter activity"/>
    <property type="evidence" value="ECO:0007669"/>
    <property type="project" value="TreeGrafter"/>
</dbReference>
<comment type="similarity">
    <text evidence="5">Belongs to the ABC transporter superfamily. Macrolide exporter (TC 3.A.1.122) family.</text>
</comment>
<organism evidence="7 8">
    <name type="scientific">Candidatus Enterousia avicola</name>
    <dbReference type="NCBI Taxonomy" id="2840787"/>
    <lineage>
        <taxon>Bacteria</taxon>
        <taxon>Pseudomonadati</taxon>
        <taxon>Pseudomonadota</taxon>
        <taxon>Alphaproteobacteria</taxon>
        <taxon>Candidatus Enterousia</taxon>
    </lineage>
</organism>
<dbReference type="Gene3D" id="3.40.50.300">
    <property type="entry name" value="P-loop containing nucleotide triphosphate hydrolases"/>
    <property type="match status" value="1"/>
</dbReference>
<dbReference type="AlphaFoldDB" id="A0A9D1MSL1"/>
<dbReference type="PANTHER" id="PTHR24220:SF86">
    <property type="entry name" value="ABC TRANSPORTER ABCH.1"/>
    <property type="match status" value="1"/>
</dbReference>